<dbReference type="Proteomes" id="UP000325255">
    <property type="component" value="Unassembled WGS sequence"/>
</dbReference>
<name>A0A5M6J0W6_9PROT</name>
<proteinExistence type="predicted"/>
<evidence type="ECO:0000313" key="2">
    <source>
        <dbReference type="EMBL" id="KAA5613268.1"/>
    </source>
</evidence>
<reference evidence="2 3" key="1">
    <citation type="submission" date="2019-09" db="EMBL/GenBank/DDBJ databases">
        <title>Genome sequence of Rhodovastum atsumiense, a diverse member of the Acetobacteraceae family of non-sulfur purple photosynthetic bacteria.</title>
        <authorList>
            <person name="Meyer T."/>
            <person name="Kyndt J."/>
        </authorList>
    </citation>
    <scope>NUCLEOTIDE SEQUENCE [LARGE SCALE GENOMIC DNA]</scope>
    <source>
        <strain evidence="2 3">DSM 21279</strain>
    </source>
</reference>
<keyword evidence="1" id="KW-0472">Membrane</keyword>
<sequence>MAVSRGRSGLRRALAGVLAVALVAALGHLALWLVAVIRLEAEFVAWQTQCRDAGWTVTSDLPSWGGWPFEAALDVPRLSLGGGAAQIPGGFTWQGTGVRLAVTPMQPRVLQIRLGGPQRLRVAALPEVVIQADRLTFMLKLDRSGPAELAASGLRLRTDAGETMVGTLTGQGMAQRATGPDEAALAVSLAAEAVSLPGNWGLGSRIATVSADATLTGPLRPASTAAAYAAAWRDGGGTLQVSRFALGWGPLGLSAGATFRLDAQLQPAGSGTARIVGYGETLDALAAARVVAPRAATAAKAVLGLLATAPEGGGAPRIDVPFELQDRLFSVARFPLARVVEWVWQ</sequence>
<evidence type="ECO:0000256" key="1">
    <source>
        <dbReference type="SAM" id="Phobius"/>
    </source>
</evidence>
<dbReference type="RefSeq" id="WP_150039777.1">
    <property type="nucleotide sequence ID" value="NZ_OW485601.1"/>
</dbReference>
<keyword evidence="1" id="KW-0812">Transmembrane</keyword>
<keyword evidence="3" id="KW-1185">Reference proteome</keyword>
<dbReference type="AlphaFoldDB" id="A0A5M6J0W6"/>
<dbReference type="EMBL" id="VWPK01000007">
    <property type="protein sequence ID" value="KAA5613268.1"/>
    <property type="molecule type" value="Genomic_DNA"/>
</dbReference>
<comment type="caution">
    <text evidence="2">The sequence shown here is derived from an EMBL/GenBank/DDBJ whole genome shotgun (WGS) entry which is preliminary data.</text>
</comment>
<organism evidence="2 3">
    <name type="scientific">Rhodovastum atsumiense</name>
    <dbReference type="NCBI Taxonomy" id="504468"/>
    <lineage>
        <taxon>Bacteria</taxon>
        <taxon>Pseudomonadati</taxon>
        <taxon>Pseudomonadota</taxon>
        <taxon>Alphaproteobacteria</taxon>
        <taxon>Acetobacterales</taxon>
        <taxon>Acetobacteraceae</taxon>
        <taxon>Rhodovastum</taxon>
    </lineage>
</organism>
<dbReference type="Pfam" id="PF09898">
    <property type="entry name" value="DUF2125"/>
    <property type="match status" value="1"/>
</dbReference>
<accession>A0A5M6J0W6</accession>
<gene>
    <name evidence="2" type="ORF">F1189_06145</name>
</gene>
<protein>
    <submittedName>
        <fullName evidence="2">DUF2125 domain-containing protein</fullName>
    </submittedName>
</protein>
<keyword evidence="1" id="KW-1133">Transmembrane helix</keyword>
<feature type="transmembrane region" description="Helical" evidence="1">
    <location>
        <begin position="12"/>
        <end position="35"/>
    </location>
</feature>
<dbReference type="OrthoDB" id="8478166at2"/>
<evidence type="ECO:0000313" key="3">
    <source>
        <dbReference type="Proteomes" id="UP000325255"/>
    </source>
</evidence>
<dbReference type="InterPro" id="IPR018666">
    <property type="entry name" value="DUF2125"/>
</dbReference>